<dbReference type="Proteomes" id="UP000027866">
    <property type="component" value="Unassembled WGS sequence"/>
</dbReference>
<evidence type="ECO:0000313" key="1">
    <source>
        <dbReference type="EMBL" id="KEO93449.1"/>
    </source>
</evidence>
<comment type="caution">
    <text evidence="1">The sequence shown here is derived from an EMBL/GenBank/DDBJ whole genome shotgun (WGS) entry which is preliminary data.</text>
</comment>
<dbReference type="InterPro" id="IPR041374">
    <property type="entry name" value="BaeRF_family12"/>
</dbReference>
<dbReference type="OrthoDB" id="9812459at2"/>
<accession>A0A074MIX2</accession>
<sequence length="145" mass="15999">MKLPNRTLVLVTDGARMVLLRNAGDAVYPRLEVLEHREVVLVPNRYLFSGAPGRTFSSQTPARSSYETGDPHGAHEREFLEGAMAALAEFAEESTPAIVIVADPVSLGRLRCTCPRQVRDKLLAEIDRDYTAMPVAEITHRLLSA</sequence>
<reference evidence="1 2" key="1">
    <citation type="submission" date="2014-04" db="EMBL/GenBank/DDBJ databases">
        <title>A comprehensive comparison of genomes of Erythrobacter spp. Strains.</title>
        <authorList>
            <person name="Zheng Q."/>
        </authorList>
    </citation>
    <scope>NUCLEOTIDE SEQUENCE [LARGE SCALE GENOMIC DNA]</scope>
    <source>
        <strain evidence="1 2">DSM 8509</strain>
    </source>
</reference>
<dbReference type="AlphaFoldDB" id="A0A074MIX2"/>
<dbReference type="RefSeq" id="WP_034903565.1">
    <property type="nucleotide sequence ID" value="NZ_CP017057.1"/>
</dbReference>
<gene>
    <name evidence="1" type="ORF">EH32_12100</name>
</gene>
<protein>
    <recommendedName>
        <fullName evidence="3">Host attachment protein</fullName>
    </recommendedName>
</protein>
<dbReference type="EMBL" id="JMIX01000006">
    <property type="protein sequence ID" value="KEO93449.1"/>
    <property type="molecule type" value="Genomic_DNA"/>
</dbReference>
<evidence type="ECO:0008006" key="3">
    <source>
        <dbReference type="Google" id="ProtNLM"/>
    </source>
</evidence>
<dbReference type="PATRIC" id="fig|39960.10.peg.2415"/>
<dbReference type="KEGG" id="elq:Ga0102493_11164"/>
<name>A0A074MIX2_9SPHN</name>
<organism evidence="1 2">
    <name type="scientific">Erythrobacter litoralis</name>
    <dbReference type="NCBI Taxonomy" id="39960"/>
    <lineage>
        <taxon>Bacteria</taxon>
        <taxon>Pseudomonadati</taxon>
        <taxon>Pseudomonadota</taxon>
        <taxon>Alphaproteobacteria</taxon>
        <taxon>Sphingomonadales</taxon>
        <taxon>Erythrobacteraceae</taxon>
        <taxon>Erythrobacter/Porphyrobacter group</taxon>
        <taxon>Erythrobacter</taxon>
    </lineage>
</organism>
<evidence type="ECO:0000313" key="2">
    <source>
        <dbReference type="Proteomes" id="UP000027866"/>
    </source>
</evidence>
<keyword evidence="2" id="KW-1185">Reference proteome</keyword>
<proteinExistence type="predicted"/>
<dbReference type="Pfam" id="PF18856">
    <property type="entry name" value="baeRF_family12"/>
    <property type="match status" value="1"/>
</dbReference>